<dbReference type="PRINTS" id="PR00259">
    <property type="entry name" value="TMFOUR"/>
</dbReference>
<dbReference type="InterPro" id="IPR000301">
    <property type="entry name" value="Tetraspanin_animals"/>
</dbReference>
<dbReference type="Proteomes" id="UP000596742">
    <property type="component" value="Unassembled WGS sequence"/>
</dbReference>
<evidence type="ECO:0000256" key="5">
    <source>
        <dbReference type="ARBA" id="ARBA00023136"/>
    </source>
</evidence>
<comment type="subcellular location">
    <subcellularLocation>
        <location evidence="1 7">Membrane</location>
        <topology evidence="1 7">Multi-pass membrane protein</topology>
    </subcellularLocation>
</comment>
<evidence type="ECO:0000313" key="8">
    <source>
        <dbReference type="EMBL" id="VDH99499.1"/>
    </source>
</evidence>
<dbReference type="InterPro" id="IPR008952">
    <property type="entry name" value="Tetraspanin_EC2_sf"/>
</dbReference>
<keyword evidence="3 7" id="KW-0812">Transmembrane</keyword>
<dbReference type="AlphaFoldDB" id="A0A8B6C4U4"/>
<dbReference type="GO" id="GO:0005886">
    <property type="term" value="C:plasma membrane"/>
    <property type="evidence" value="ECO:0007669"/>
    <property type="project" value="TreeGrafter"/>
</dbReference>
<keyword evidence="6" id="KW-1015">Disulfide bond</keyword>
<dbReference type="PANTHER" id="PTHR19282">
    <property type="entry name" value="TETRASPANIN"/>
    <property type="match status" value="1"/>
</dbReference>
<evidence type="ECO:0000256" key="1">
    <source>
        <dbReference type="ARBA" id="ARBA00004141"/>
    </source>
</evidence>
<keyword evidence="4 7" id="KW-1133">Transmembrane helix</keyword>
<dbReference type="OrthoDB" id="10033535at2759"/>
<accession>A0A8B6C4U4</accession>
<evidence type="ECO:0000256" key="4">
    <source>
        <dbReference type="ARBA" id="ARBA00022989"/>
    </source>
</evidence>
<dbReference type="SUPFAM" id="SSF48652">
    <property type="entry name" value="Tetraspanin"/>
    <property type="match status" value="1"/>
</dbReference>
<dbReference type="Pfam" id="PF00335">
    <property type="entry name" value="Tetraspanin"/>
    <property type="match status" value="1"/>
</dbReference>
<feature type="transmembrane region" description="Helical" evidence="7">
    <location>
        <begin position="82"/>
        <end position="106"/>
    </location>
</feature>
<feature type="disulfide bond" evidence="6">
    <location>
        <begin position="140"/>
        <end position="178"/>
    </location>
</feature>
<dbReference type="Gene3D" id="1.10.1450.10">
    <property type="entry name" value="Tetraspanin"/>
    <property type="match status" value="1"/>
</dbReference>
<feature type="disulfide bond" evidence="6">
    <location>
        <begin position="141"/>
        <end position="161"/>
    </location>
</feature>
<evidence type="ECO:0000256" key="6">
    <source>
        <dbReference type="PIRSR" id="PIRSR002419-1"/>
    </source>
</evidence>
<dbReference type="CDD" id="cd03127">
    <property type="entry name" value="tetraspanin_LEL"/>
    <property type="match status" value="1"/>
</dbReference>
<evidence type="ECO:0000256" key="2">
    <source>
        <dbReference type="ARBA" id="ARBA00006840"/>
    </source>
</evidence>
<evidence type="ECO:0000313" key="9">
    <source>
        <dbReference type="Proteomes" id="UP000596742"/>
    </source>
</evidence>
<comment type="caution">
    <text evidence="8">The sequence shown here is derived from an EMBL/GenBank/DDBJ whole genome shotgun (WGS) entry which is preliminary data.</text>
</comment>
<dbReference type="PANTHER" id="PTHR19282:SF456">
    <property type="entry name" value="CD63 MOLECULE"/>
    <property type="match status" value="1"/>
</dbReference>
<feature type="transmembrane region" description="Helical" evidence="7">
    <location>
        <begin position="48"/>
        <end position="75"/>
    </location>
</feature>
<protein>
    <recommendedName>
        <fullName evidence="7">Tetraspanin</fullName>
    </recommendedName>
</protein>
<feature type="transmembrane region" description="Helical" evidence="7">
    <location>
        <begin position="190"/>
        <end position="214"/>
    </location>
</feature>
<evidence type="ECO:0000256" key="7">
    <source>
        <dbReference type="RuleBase" id="RU361218"/>
    </source>
</evidence>
<gene>
    <name evidence="8" type="ORF">MGAL_10B055088</name>
</gene>
<sequence>MVEGGMKCIRVLLFAFNVLFTLIGIGLIAGGAYVQINLKGYSEIIGGQFSAAAVFLIILGVFIFMIAAFGCCGAYKENYCCIMTFAGILIIIFICEMAAGIAGFIYKDKVDTQISDLMKETITDRKALEDWDKVQKEFHCCGVNSSSDWDKNGTKAFPDSCCSDGGKATTCITYDVGCYTELKDFVKDKIVVIGGIGVGFAVIQIIGILFACCLGRAVKKEYEVV</sequence>
<name>A0A8B6C4U4_MYTGA</name>
<dbReference type="InterPro" id="IPR018499">
    <property type="entry name" value="Tetraspanin/Peripherin"/>
</dbReference>
<feature type="transmembrane region" description="Helical" evidence="7">
    <location>
        <begin position="12"/>
        <end position="36"/>
    </location>
</feature>
<proteinExistence type="inferred from homology"/>
<reference evidence="8" key="1">
    <citation type="submission" date="2018-11" db="EMBL/GenBank/DDBJ databases">
        <authorList>
            <person name="Alioto T."/>
            <person name="Alioto T."/>
        </authorList>
    </citation>
    <scope>NUCLEOTIDE SEQUENCE</scope>
</reference>
<evidence type="ECO:0000256" key="3">
    <source>
        <dbReference type="ARBA" id="ARBA00022692"/>
    </source>
</evidence>
<comment type="similarity">
    <text evidence="2 7">Belongs to the tetraspanin (TM4SF) family.</text>
</comment>
<organism evidence="8 9">
    <name type="scientific">Mytilus galloprovincialis</name>
    <name type="common">Mediterranean mussel</name>
    <dbReference type="NCBI Taxonomy" id="29158"/>
    <lineage>
        <taxon>Eukaryota</taxon>
        <taxon>Metazoa</taxon>
        <taxon>Spiralia</taxon>
        <taxon>Lophotrochozoa</taxon>
        <taxon>Mollusca</taxon>
        <taxon>Bivalvia</taxon>
        <taxon>Autobranchia</taxon>
        <taxon>Pteriomorphia</taxon>
        <taxon>Mytilida</taxon>
        <taxon>Mytiloidea</taxon>
        <taxon>Mytilidae</taxon>
        <taxon>Mytilinae</taxon>
        <taxon>Mytilus</taxon>
    </lineage>
</organism>
<dbReference type="PIRSF" id="PIRSF002419">
    <property type="entry name" value="Tetraspanin"/>
    <property type="match status" value="1"/>
</dbReference>
<keyword evidence="5 7" id="KW-0472">Membrane</keyword>
<keyword evidence="9" id="KW-1185">Reference proteome</keyword>
<dbReference type="EMBL" id="UYJE01001146">
    <property type="protein sequence ID" value="VDH99499.1"/>
    <property type="molecule type" value="Genomic_DNA"/>
</dbReference>